<reference evidence="3 4" key="1">
    <citation type="journal article" date="2018" name="Nat. Ecol. Evol.">
        <title>Pezizomycetes genomes reveal the molecular basis of ectomycorrhizal truffle lifestyle.</title>
        <authorList>
            <person name="Murat C."/>
            <person name="Payen T."/>
            <person name="Noel B."/>
            <person name="Kuo A."/>
            <person name="Morin E."/>
            <person name="Chen J."/>
            <person name="Kohler A."/>
            <person name="Krizsan K."/>
            <person name="Balestrini R."/>
            <person name="Da Silva C."/>
            <person name="Montanini B."/>
            <person name="Hainaut M."/>
            <person name="Levati E."/>
            <person name="Barry K.W."/>
            <person name="Belfiori B."/>
            <person name="Cichocki N."/>
            <person name="Clum A."/>
            <person name="Dockter R.B."/>
            <person name="Fauchery L."/>
            <person name="Guy J."/>
            <person name="Iotti M."/>
            <person name="Le Tacon F."/>
            <person name="Lindquist E.A."/>
            <person name="Lipzen A."/>
            <person name="Malagnac F."/>
            <person name="Mello A."/>
            <person name="Molinier V."/>
            <person name="Miyauchi S."/>
            <person name="Poulain J."/>
            <person name="Riccioni C."/>
            <person name="Rubini A."/>
            <person name="Sitrit Y."/>
            <person name="Splivallo R."/>
            <person name="Traeger S."/>
            <person name="Wang M."/>
            <person name="Zifcakova L."/>
            <person name="Wipf D."/>
            <person name="Zambonelli A."/>
            <person name="Paolocci F."/>
            <person name="Nowrousian M."/>
            <person name="Ottonello S."/>
            <person name="Baldrian P."/>
            <person name="Spatafora J.W."/>
            <person name="Henrissat B."/>
            <person name="Nagy L.G."/>
            <person name="Aury J.M."/>
            <person name="Wincker P."/>
            <person name="Grigoriev I.V."/>
            <person name="Bonfante P."/>
            <person name="Martin F.M."/>
        </authorList>
    </citation>
    <scope>NUCLEOTIDE SEQUENCE [LARGE SCALE GENOMIC DNA]</scope>
    <source>
        <strain evidence="3 4">ATCC MYA-4762</strain>
    </source>
</reference>
<protein>
    <submittedName>
        <fullName evidence="3">SMAD/FHA domain-containing protein</fullName>
    </submittedName>
</protein>
<gene>
    <name evidence="3" type="ORF">L211DRAFT_627307</name>
</gene>
<feature type="region of interest" description="Disordered" evidence="1">
    <location>
        <begin position="40"/>
        <end position="121"/>
    </location>
</feature>
<evidence type="ECO:0000256" key="1">
    <source>
        <dbReference type="SAM" id="MobiDB-lite"/>
    </source>
</evidence>
<proteinExistence type="predicted"/>
<dbReference type="EMBL" id="ML121588">
    <property type="protein sequence ID" value="RPB19467.1"/>
    <property type="molecule type" value="Genomic_DNA"/>
</dbReference>
<dbReference type="AlphaFoldDB" id="A0A3N4L989"/>
<name>A0A3N4L989_9PEZI</name>
<dbReference type="Gene3D" id="2.60.200.20">
    <property type="match status" value="1"/>
</dbReference>
<accession>A0A3N4L989</accession>
<dbReference type="SMART" id="SM00240">
    <property type="entry name" value="FHA"/>
    <property type="match status" value="1"/>
</dbReference>
<feature type="region of interest" description="Disordered" evidence="1">
    <location>
        <begin position="1"/>
        <end position="25"/>
    </location>
</feature>
<dbReference type="SUPFAM" id="SSF49879">
    <property type="entry name" value="SMAD/FHA domain"/>
    <property type="match status" value="1"/>
</dbReference>
<evidence type="ECO:0000313" key="4">
    <source>
        <dbReference type="Proteomes" id="UP000267821"/>
    </source>
</evidence>
<evidence type="ECO:0000313" key="3">
    <source>
        <dbReference type="EMBL" id="RPB19467.1"/>
    </source>
</evidence>
<dbReference type="PANTHER" id="PTHR15715:SF46">
    <property type="entry name" value="TO VACUOLE TARGETING VPS64, PUTATIVE (AFU_ORTHOLOGUE AFUA_2G02420)-RELATED"/>
    <property type="match status" value="1"/>
</dbReference>
<dbReference type="InParanoid" id="A0A3N4L989"/>
<dbReference type="InterPro" id="IPR000253">
    <property type="entry name" value="FHA_dom"/>
</dbReference>
<evidence type="ECO:0000259" key="2">
    <source>
        <dbReference type="PROSITE" id="PS50006"/>
    </source>
</evidence>
<dbReference type="InterPro" id="IPR051176">
    <property type="entry name" value="Cent_Immune-Sig_Mod"/>
</dbReference>
<dbReference type="CDD" id="cd22679">
    <property type="entry name" value="FHA_SLMAP"/>
    <property type="match status" value="1"/>
</dbReference>
<sequence>MTAVATFPSVPRAGSGWPNASQSTLNQMSPDEVARLFMPRKGSQRGASQGSEGGGVWGNGQIRGGTTGHDTGQAGVGNLKNKKTTRGAPWPPKGDILRTSGVGSHSTSSSVSSSPTMNGIHQQAPILPSQHRVGQPTPLTGGDNPGTSFLMLQPLNHSFETKLIPLPYYPDTLRIGRQTNAKTLPNSTNGYFDSKVLSRQHAEVWADPKTGTVWIRDVKSSNGTFVNGTRLSQENKDSDPHELRADDILELGIDIFSEDNRSIIHHKVAAKVEHAGFQNGQMNLELNNLGDMDSIMGGGLMSPQFKQTNNNFTRGRSTSQNSRAGSAAGGAGMMQRGAPVFVQSVSVEQIVKKLNSELHAAKQQAQELQRTQEFFDHLLNLEVVRKGPEIKKAEVESAGQSPMIDSGVALDAGQFRNIPKYPTSSIAPTC</sequence>
<dbReference type="STRING" id="1051890.A0A3N4L989"/>
<feature type="compositionally biased region" description="Low complexity" evidence="1">
    <location>
        <begin position="99"/>
        <end position="114"/>
    </location>
</feature>
<dbReference type="GO" id="GO:0005737">
    <property type="term" value="C:cytoplasm"/>
    <property type="evidence" value="ECO:0007669"/>
    <property type="project" value="TreeGrafter"/>
</dbReference>
<dbReference type="Proteomes" id="UP000267821">
    <property type="component" value="Unassembled WGS sequence"/>
</dbReference>
<keyword evidence="4" id="KW-1185">Reference proteome</keyword>
<organism evidence="3 4">
    <name type="scientific">Terfezia boudieri ATCC MYA-4762</name>
    <dbReference type="NCBI Taxonomy" id="1051890"/>
    <lineage>
        <taxon>Eukaryota</taxon>
        <taxon>Fungi</taxon>
        <taxon>Dikarya</taxon>
        <taxon>Ascomycota</taxon>
        <taxon>Pezizomycotina</taxon>
        <taxon>Pezizomycetes</taxon>
        <taxon>Pezizales</taxon>
        <taxon>Pezizaceae</taxon>
        <taxon>Terfezia</taxon>
    </lineage>
</organism>
<dbReference type="OrthoDB" id="687730at2759"/>
<dbReference type="InterPro" id="IPR008984">
    <property type="entry name" value="SMAD_FHA_dom_sf"/>
</dbReference>
<feature type="domain" description="FHA" evidence="2">
    <location>
        <begin position="173"/>
        <end position="231"/>
    </location>
</feature>
<dbReference type="Pfam" id="PF00498">
    <property type="entry name" value="FHA"/>
    <property type="match status" value="1"/>
</dbReference>
<dbReference type="PROSITE" id="PS50006">
    <property type="entry name" value="FHA_DOMAIN"/>
    <property type="match status" value="1"/>
</dbReference>
<feature type="compositionally biased region" description="Gly residues" evidence="1">
    <location>
        <begin position="51"/>
        <end position="67"/>
    </location>
</feature>
<dbReference type="PANTHER" id="PTHR15715">
    <property type="entry name" value="CENTROSOMAL PROTEIN OF 170 KDA"/>
    <property type="match status" value="1"/>
</dbReference>